<dbReference type="Pfam" id="PF13400">
    <property type="entry name" value="Tad"/>
    <property type="match status" value="1"/>
</dbReference>
<dbReference type="InterPro" id="IPR028087">
    <property type="entry name" value="Tad_N"/>
</dbReference>
<keyword evidence="1" id="KW-1133">Transmembrane helix</keyword>
<dbReference type="EMBL" id="MNLH01000002">
    <property type="protein sequence ID" value="PNS43496.1"/>
    <property type="molecule type" value="Genomic_DNA"/>
</dbReference>
<dbReference type="OrthoDB" id="3243208at2"/>
<organism evidence="3 4">
    <name type="scientific">Gardnerella vaginalis</name>
    <dbReference type="NCBI Taxonomy" id="2702"/>
    <lineage>
        <taxon>Bacteria</taxon>
        <taxon>Bacillati</taxon>
        <taxon>Actinomycetota</taxon>
        <taxon>Actinomycetes</taxon>
        <taxon>Bifidobacteriales</taxon>
        <taxon>Bifidobacteriaceae</taxon>
        <taxon>Gardnerella</taxon>
    </lineage>
</organism>
<gene>
    <name evidence="3" type="ORF">BFS05_02680</name>
</gene>
<evidence type="ECO:0000313" key="4">
    <source>
        <dbReference type="Proteomes" id="UP000236146"/>
    </source>
</evidence>
<keyword evidence="1" id="KW-0472">Membrane</keyword>
<comment type="caution">
    <text evidence="3">The sequence shown here is derived from an EMBL/GenBank/DDBJ whole genome shotgun (WGS) entry which is preliminary data.</text>
</comment>
<evidence type="ECO:0000259" key="2">
    <source>
        <dbReference type="Pfam" id="PF13400"/>
    </source>
</evidence>
<sequence>MTQYSKSVLRKIVMLLKSITSYCKLSSAKNYCRKDKCLHRADDGSGTMLGIGLIIVVCSMLILSVNIGYVLVEKHRVHAVASSAALSGARVLQKMDGNNECAIAQSIISANGITLESCKSENDDVTLKVNLQTRIPFIPKIVETVKAGLISCDE</sequence>
<evidence type="ECO:0000313" key="3">
    <source>
        <dbReference type="EMBL" id="PNS43496.1"/>
    </source>
</evidence>
<dbReference type="AlphaFoldDB" id="A0A2K1SVG3"/>
<name>A0A2K1SVG3_GARVA</name>
<dbReference type="RefSeq" id="WP_103084480.1">
    <property type="nucleotide sequence ID" value="NZ_JBLLPE010000002.1"/>
</dbReference>
<feature type="transmembrane region" description="Helical" evidence="1">
    <location>
        <begin position="48"/>
        <end position="72"/>
    </location>
</feature>
<reference evidence="3 4" key="1">
    <citation type="submission" date="2016-10" db="EMBL/GenBank/DDBJ databases">
        <authorList>
            <person name="Varghese N."/>
        </authorList>
    </citation>
    <scope>NUCLEOTIDE SEQUENCE [LARGE SCALE GENOMIC DNA]</scope>
    <source>
        <strain evidence="3 4">KA00225</strain>
    </source>
</reference>
<protein>
    <submittedName>
        <fullName evidence="3">Pilus assembly protein TadE</fullName>
    </submittedName>
</protein>
<dbReference type="NCBIfam" id="TIGR03816">
    <property type="entry name" value="tadE_like_DECH"/>
    <property type="match status" value="1"/>
</dbReference>
<dbReference type="Proteomes" id="UP000236146">
    <property type="component" value="Unassembled WGS sequence"/>
</dbReference>
<evidence type="ECO:0000256" key="1">
    <source>
        <dbReference type="SAM" id="Phobius"/>
    </source>
</evidence>
<dbReference type="InterPro" id="IPR021202">
    <property type="entry name" value="Rv3654c-like"/>
</dbReference>
<proteinExistence type="predicted"/>
<accession>A0A2K1SVG3</accession>
<feature type="domain" description="Putative Flp pilus-assembly TadG-like N-terminal" evidence="2">
    <location>
        <begin position="44"/>
        <end position="90"/>
    </location>
</feature>
<keyword evidence="1" id="KW-0812">Transmembrane</keyword>